<evidence type="ECO:0000256" key="1">
    <source>
        <dbReference type="ARBA" id="ARBA00022679"/>
    </source>
</evidence>
<evidence type="ECO:0000313" key="5">
    <source>
        <dbReference type="Proteomes" id="UP000175968"/>
    </source>
</evidence>
<keyword evidence="5" id="KW-1185">Reference proteome</keyword>
<dbReference type="InterPro" id="IPR016181">
    <property type="entry name" value="Acyl_CoA_acyltransferase"/>
</dbReference>
<feature type="domain" description="N-acetyltransferase" evidence="3">
    <location>
        <begin position="91"/>
        <end position="228"/>
    </location>
</feature>
<dbReference type="PROSITE" id="PS51186">
    <property type="entry name" value="GNAT"/>
    <property type="match status" value="1"/>
</dbReference>
<reference evidence="4 5" key="1">
    <citation type="submission" date="2016-10" db="EMBL/GenBank/DDBJ databases">
        <title>Flavobacterium gilvum sp. nov., isolated from stream water.</title>
        <authorList>
            <person name="Shin S.-K."/>
            <person name="Cho Y.-J."/>
            <person name="Yi H."/>
        </authorList>
    </citation>
    <scope>NUCLEOTIDE SEQUENCE [LARGE SCALE GENOMIC DNA]</scope>
    <source>
        <strain evidence="4 5">EM1308</strain>
    </source>
</reference>
<accession>A0AAC9I1B6</accession>
<dbReference type="SUPFAM" id="SSF55729">
    <property type="entry name" value="Acyl-CoA N-acyltransferases (Nat)"/>
    <property type="match status" value="1"/>
</dbReference>
<evidence type="ECO:0000259" key="3">
    <source>
        <dbReference type="PROSITE" id="PS51186"/>
    </source>
</evidence>
<dbReference type="AlphaFoldDB" id="A0AAC9I1B6"/>
<dbReference type="GO" id="GO:0016747">
    <property type="term" value="F:acyltransferase activity, transferring groups other than amino-acyl groups"/>
    <property type="evidence" value="ECO:0007669"/>
    <property type="project" value="InterPro"/>
</dbReference>
<dbReference type="Gene3D" id="3.40.630.30">
    <property type="match status" value="1"/>
</dbReference>
<dbReference type="EMBL" id="CP017479">
    <property type="protein sequence ID" value="AOW08119.1"/>
    <property type="molecule type" value="Genomic_DNA"/>
</dbReference>
<sequence length="228" mass="26558">MKIEVCEWDSLFFNKKIGEIKFDKINQSIKDINKFDLLYVKQDEDELFAIDDFEHTYTETKVIFSKKIKNNSNLITGCVLSAFDTDISKDQIYSLAFESGKFSRFKLDNKFKQSEFEELYKTWIDNSLAKKIADDVLIYRQNNIVLGFVTYKISENYGAIGLIATDPKIQGKGIGTMLIKAVEDKLIYLKISELKIPTQIQNEKACSFYTKLGYNIKEKIVIKHYWKI</sequence>
<dbReference type="InterPro" id="IPR051556">
    <property type="entry name" value="N-term/lysine_N-AcTrnsfr"/>
</dbReference>
<name>A0AAC9I1B6_9FLAO</name>
<organism evidence="4 5">
    <name type="scientific">Flavobacterium gilvum</name>
    <dbReference type="NCBI Taxonomy" id="1492737"/>
    <lineage>
        <taxon>Bacteria</taxon>
        <taxon>Pseudomonadati</taxon>
        <taxon>Bacteroidota</taxon>
        <taxon>Flavobacteriia</taxon>
        <taxon>Flavobacteriales</taxon>
        <taxon>Flavobacteriaceae</taxon>
        <taxon>Flavobacterium</taxon>
    </lineage>
</organism>
<proteinExistence type="predicted"/>
<dbReference type="InterPro" id="IPR000182">
    <property type="entry name" value="GNAT_dom"/>
</dbReference>
<dbReference type="CDD" id="cd04301">
    <property type="entry name" value="NAT_SF"/>
    <property type="match status" value="1"/>
</dbReference>
<dbReference type="RefSeq" id="WP_051877823.1">
    <property type="nucleotide sequence ID" value="NZ_CP017479.1"/>
</dbReference>
<dbReference type="Proteomes" id="UP000175968">
    <property type="component" value="Chromosome"/>
</dbReference>
<gene>
    <name evidence="4" type="ORF">EM308_00580</name>
</gene>
<keyword evidence="1" id="KW-0808">Transferase</keyword>
<keyword evidence="2" id="KW-0012">Acyltransferase</keyword>
<evidence type="ECO:0000256" key="2">
    <source>
        <dbReference type="ARBA" id="ARBA00023315"/>
    </source>
</evidence>
<dbReference type="KEGG" id="fgl:EM308_00580"/>
<evidence type="ECO:0000313" key="4">
    <source>
        <dbReference type="EMBL" id="AOW08119.1"/>
    </source>
</evidence>
<dbReference type="PANTHER" id="PTHR42919:SF8">
    <property type="entry name" value="N-ALPHA-ACETYLTRANSFERASE 50"/>
    <property type="match status" value="1"/>
</dbReference>
<dbReference type="Pfam" id="PF00583">
    <property type="entry name" value="Acetyltransf_1"/>
    <property type="match status" value="1"/>
</dbReference>
<dbReference type="PANTHER" id="PTHR42919">
    <property type="entry name" value="N-ALPHA-ACETYLTRANSFERASE"/>
    <property type="match status" value="1"/>
</dbReference>
<protein>
    <recommendedName>
        <fullName evidence="3">N-acetyltransferase domain-containing protein</fullName>
    </recommendedName>
</protein>